<protein>
    <submittedName>
        <fullName evidence="2">Uncharacterized protein</fullName>
    </submittedName>
</protein>
<dbReference type="InterPro" id="IPR051279">
    <property type="entry name" value="PP1-Reg/Actin-Interact_Protein"/>
</dbReference>
<dbReference type="STRING" id="1890364.A0A2P6NFB6"/>
<comment type="caution">
    <text evidence="2">The sequence shown here is derived from an EMBL/GenBank/DDBJ whole genome shotgun (WGS) entry which is preliminary data.</text>
</comment>
<feature type="region of interest" description="Disordered" evidence="1">
    <location>
        <begin position="775"/>
        <end position="898"/>
    </location>
</feature>
<evidence type="ECO:0000313" key="2">
    <source>
        <dbReference type="EMBL" id="PRP82649.1"/>
    </source>
</evidence>
<dbReference type="SUPFAM" id="SSF52047">
    <property type="entry name" value="RNI-like"/>
    <property type="match status" value="1"/>
</dbReference>
<feature type="compositionally biased region" description="Polar residues" evidence="1">
    <location>
        <begin position="797"/>
        <end position="851"/>
    </location>
</feature>
<feature type="compositionally biased region" description="Basic and acidic residues" evidence="1">
    <location>
        <begin position="136"/>
        <end position="146"/>
    </location>
</feature>
<dbReference type="Proteomes" id="UP000241769">
    <property type="component" value="Unassembled WGS sequence"/>
</dbReference>
<sequence length="1056" mass="118494">MTASQLQPPSEEEIVFLQGYIQKYHPNDAYVACHSAMEQKKGFFGTSASRRLLVITQFRFFIFGGSSKSIQNQPRDFHLYDILKIESSQGSVLTVKFRPPRQPRIVYKMGLLATSMSSINIAPPPAAKGQPTVTPERPKEEEKKEEPLTSVDVISFQCGPGLTVPLCASIINAYQNISMNFPPEFACGIHMGGIDLATNEPPVIEPSQAFLKIYRAWCNYYMFPPHPEFLYYLEALYYYSDRDMDLTQVPGIDPRSEAALNLWPVMAALRFDTYFKSIKLHRYPRKELVFLMADVLRNNTCLTRIDLEEVAGDERLWCELGSSLGANTKNNISMIRISDSTFTSRAVASLAMALSTFDHSLTHLELPNCSIAPRGVAALFAGLAHNWAVSLSLEHLDLSGNSMDREGTVALENWMIQLRREGRLRTFNVARSGLLLSASPSIRHQDHLTRLDLSGIHVDTGVSCLQIAYICEKIYALSSIVLSRCSLNHDSLEPIQEALVGNPHLNRVELDLSGNELGSRGIRYFAASLRRCTSPKFTSISLSDIKMKDEVITELIASLVTLQELRGLYLSNVTSKNTSREPHLSIPLKNLLDHCRSLEDLDLSRGWGKGNILPVLAHINALHLSLRSLNVSHNQLGDRGAMHVAMFIRSNTQLYEFNVDDNKYGPVGFSALKNGVIRSTSLLKMPLPIDTEKILGAEEVSRRGHILELIMQMRSRLDANVITYTQQYDEYKAIRSHRYVTPEHTSVLPQVPSTVGGNYITTSVTLSEFEEQPYEPESTNYVPNPSHHTWTPMAPSHHSSVQETTHHSTIQETTHSTWSSGHVTQDDYSTTASHGSHTPTPVLSRGESTWSMGVAPKETQSDEWNDTPVPLSYESHGHDMSDTPLPPPPPEDYSDTDYKGNSRLAPLSKVETRNNLYCLKFLYSCSSDVTRSAEKINNGRLIQKSLVQPNGVNQYELTKSSRQFEIEQQQKSKDLEVVEQRSWGREFGAKNYNSGLASSFGFAVGQLQWPSWLLTRLVWPCDTMKSSASINKIYEKPSAFCFLTQNIGEELRPEQF</sequence>
<dbReference type="SMART" id="SM00368">
    <property type="entry name" value="LRR_RI"/>
    <property type="match status" value="5"/>
</dbReference>
<reference evidence="2 3" key="1">
    <citation type="journal article" date="2018" name="Genome Biol. Evol.">
        <title>Multiple Roots of Fruiting Body Formation in Amoebozoa.</title>
        <authorList>
            <person name="Hillmann F."/>
            <person name="Forbes G."/>
            <person name="Novohradska S."/>
            <person name="Ferling I."/>
            <person name="Riege K."/>
            <person name="Groth M."/>
            <person name="Westermann M."/>
            <person name="Marz M."/>
            <person name="Spaller T."/>
            <person name="Winckler T."/>
            <person name="Schaap P."/>
            <person name="Glockner G."/>
        </authorList>
    </citation>
    <scope>NUCLEOTIDE SEQUENCE [LARGE SCALE GENOMIC DNA]</scope>
    <source>
        <strain evidence="2 3">Jena</strain>
    </source>
</reference>
<evidence type="ECO:0000313" key="3">
    <source>
        <dbReference type="Proteomes" id="UP000241769"/>
    </source>
</evidence>
<name>A0A2P6NFB6_9EUKA</name>
<dbReference type="InterPro" id="IPR032675">
    <property type="entry name" value="LRR_dom_sf"/>
</dbReference>
<evidence type="ECO:0000256" key="1">
    <source>
        <dbReference type="SAM" id="MobiDB-lite"/>
    </source>
</evidence>
<dbReference type="InParanoid" id="A0A2P6NFB6"/>
<dbReference type="Gene3D" id="3.80.10.10">
    <property type="entry name" value="Ribonuclease Inhibitor"/>
    <property type="match status" value="1"/>
</dbReference>
<dbReference type="PANTHER" id="PTHR24112:SF66">
    <property type="entry name" value="LEUCINE-RICH REPEAT, ISOFORM F"/>
    <property type="match status" value="1"/>
</dbReference>
<dbReference type="GO" id="GO:0016477">
    <property type="term" value="P:cell migration"/>
    <property type="evidence" value="ECO:0007669"/>
    <property type="project" value="TreeGrafter"/>
</dbReference>
<dbReference type="GO" id="GO:0005886">
    <property type="term" value="C:plasma membrane"/>
    <property type="evidence" value="ECO:0007669"/>
    <property type="project" value="TreeGrafter"/>
</dbReference>
<dbReference type="PANTHER" id="PTHR24112">
    <property type="entry name" value="LEUCINE-RICH REPEAT, ISOFORM F-RELATED"/>
    <property type="match status" value="1"/>
</dbReference>
<dbReference type="GO" id="GO:0030027">
    <property type="term" value="C:lamellipodium"/>
    <property type="evidence" value="ECO:0007669"/>
    <property type="project" value="TreeGrafter"/>
</dbReference>
<feature type="region of interest" description="Disordered" evidence="1">
    <location>
        <begin position="122"/>
        <end position="146"/>
    </location>
</feature>
<proteinExistence type="predicted"/>
<dbReference type="EMBL" id="MDYQ01000099">
    <property type="protein sequence ID" value="PRP82649.1"/>
    <property type="molecule type" value="Genomic_DNA"/>
</dbReference>
<gene>
    <name evidence="2" type="ORF">PROFUN_09760</name>
</gene>
<accession>A0A2P6NFB6</accession>
<keyword evidence="3" id="KW-1185">Reference proteome</keyword>
<dbReference type="GO" id="GO:0034315">
    <property type="term" value="P:regulation of Arp2/3 complex-mediated actin nucleation"/>
    <property type="evidence" value="ECO:0007669"/>
    <property type="project" value="TreeGrafter"/>
</dbReference>
<dbReference type="InterPro" id="IPR001611">
    <property type="entry name" value="Leu-rich_rpt"/>
</dbReference>
<feature type="compositionally biased region" description="Polar residues" evidence="1">
    <location>
        <begin position="777"/>
        <end position="789"/>
    </location>
</feature>
<dbReference type="OrthoDB" id="18598at2759"/>
<organism evidence="2 3">
    <name type="scientific">Planoprotostelium fungivorum</name>
    <dbReference type="NCBI Taxonomy" id="1890364"/>
    <lineage>
        <taxon>Eukaryota</taxon>
        <taxon>Amoebozoa</taxon>
        <taxon>Evosea</taxon>
        <taxon>Variosea</taxon>
        <taxon>Cavosteliida</taxon>
        <taxon>Cavosteliaceae</taxon>
        <taxon>Planoprotostelium</taxon>
    </lineage>
</organism>
<dbReference type="AlphaFoldDB" id="A0A2P6NFB6"/>
<dbReference type="Pfam" id="PF13516">
    <property type="entry name" value="LRR_6"/>
    <property type="match status" value="3"/>
</dbReference>